<dbReference type="Pfam" id="PF13727">
    <property type="entry name" value="CoA_binding_3"/>
    <property type="match status" value="1"/>
</dbReference>
<dbReference type="eggNOG" id="COG2148">
    <property type="taxonomic scope" value="Bacteria"/>
</dbReference>
<dbReference type="HOGENOM" id="CLU_024920_3_4_11"/>
<organism evidence="9 10">
    <name type="scientific">Candidatus Neomicrothrix parvicella RN1</name>
    <dbReference type="NCBI Taxonomy" id="1229780"/>
    <lineage>
        <taxon>Bacteria</taxon>
        <taxon>Bacillati</taxon>
        <taxon>Actinomycetota</taxon>
        <taxon>Acidimicrobiia</taxon>
        <taxon>Acidimicrobiales</taxon>
        <taxon>Microthrixaceae</taxon>
        <taxon>Candidatus Neomicrothrix</taxon>
    </lineage>
</organism>
<dbReference type="Gene3D" id="3.40.50.720">
    <property type="entry name" value="NAD(P)-binding Rossmann-like Domain"/>
    <property type="match status" value="1"/>
</dbReference>
<comment type="similarity">
    <text evidence="2">Belongs to the bacterial sugar transferase family.</text>
</comment>
<keyword evidence="3 9" id="KW-0808">Transferase</keyword>
<evidence type="ECO:0000259" key="8">
    <source>
        <dbReference type="Pfam" id="PF02397"/>
    </source>
</evidence>
<evidence type="ECO:0000256" key="2">
    <source>
        <dbReference type="ARBA" id="ARBA00006464"/>
    </source>
</evidence>
<dbReference type="PANTHER" id="PTHR30576">
    <property type="entry name" value="COLANIC BIOSYNTHESIS UDP-GLUCOSE LIPID CARRIER TRANSFERASE"/>
    <property type="match status" value="1"/>
</dbReference>
<dbReference type="OrthoDB" id="9808602at2"/>
<evidence type="ECO:0000256" key="4">
    <source>
        <dbReference type="ARBA" id="ARBA00022692"/>
    </source>
</evidence>
<dbReference type="NCBIfam" id="TIGR03025">
    <property type="entry name" value="EPS_sugtrans"/>
    <property type="match status" value="1"/>
</dbReference>
<dbReference type="InterPro" id="IPR036291">
    <property type="entry name" value="NAD(P)-bd_dom_sf"/>
</dbReference>
<feature type="transmembrane region" description="Helical" evidence="7">
    <location>
        <begin position="303"/>
        <end position="324"/>
    </location>
</feature>
<dbReference type="PANTHER" id="PTHR30576:SF10">
    <property type="entry name" value="SLL5057 PROTEIN"/>
    <property type="match status" value="1"/>
</dbReference>
<dbReference type="GO" id="GO:0016020">
    <property type="term" value="C:membrane"/>
    <property type="evidence" value="ECO:0007669"/>
    <property type="project" value="UniProtKB-SubCell"/>
</dbReference>
<dbReference type="InterPro" id="IPR003362">
    <property type="entry name" value="Bact_transf"/>
</dbReference>
<dbReference type="Proteomes" id="UP000018291">
    <property type="component" value="Unassembled WGS sequence"/>
</dbReference>
<dbReference type="InterPro" id="IPR017475">
    <property type="entry name" value="EPS_sugar_tfrase"/>
</dbReference>
<dbReference type="AlphaFoldDB" id="R4Z6P4"/>
<accession>R4Z6P4</accession>
<dbReference type="GO" id="GO:0016780">
    <property type="term" value="F:phosphotransferase activity, for other substituted phosphate groups"/>
    <property type="evidence" value="ECO:0007669"/>
    <property type="project" value="TreeGrafter"/>
</dbReference>
<reference evidence="9 10" key="1">
    <citation type="journal article" date="2013" name="ISME J.">
        <title>Metabolic model for the filamentous 'Candidatus Microthrix parvicella' based on genomic and metagenomic analyses.</title>
        <authorList>
            <person name="Jon McIlroy S."/>
            <person name="Kristiansen R."/>
            <person name="Albertsen M."/>
            <person name="Michael Karst S."/>
            <person name="Rossetti S."/>
            <person name="Lund Nielsen J."/>
            <person name="Tandoi V."/>
            <person name="James Seviour R."/>
            <person name="Nielsen P.H."/>
        </authorList>
    </citation>
    <scope>NUCLEOTIDE SEQUENCE [LARGE SCALE GENOMIC DNA]</scope>
    <source>
        <strain evidence="9 10">RN1</strain>
    </source>
</reference>
<evidence type="ECO:0000256" key="5">
    <source>
        <dbReference type="ARBA" id="ARBA00022989"/>
    </source>
</evidence>
<keyword evidence="10" id="KW-1185">Reference proteome</keyword>
<feature type="transmembrane region" description="Helical" evidence="7">
    <location>
        <begin position="43"/>
        <end position="63"/>
    </location>
</feature>
<evidence type="ECO:0000256" key="6">
    <source>
        <dbReference type="ARBA" id="ARBA00023136"/>
    </source>
</evidence>
<dbReference type="STRING" id="1229780.BN381_450018"/>
<feature type="transmembrane region" description="Helical" evidence="7">
    <location>
        <begin position="130"/>
        <end position="150"/>
    </location>
</feature>
<dbReference type="EMBL" id="CANL01000040">
    <property type="protein sequence ID" value="CCM64707.1"/>
    <property type="molecule type" value="Genomic_DNA"/>
</dbReference>
<sequence>MTFTIGARAPDSVDRLVDFDFDTRPLRPSGFGAKVSLATADSITMLVTSLLVMGLVACFGDWGPTSWRNHLLVLGISVPIWPTVFVQHKLYTTRFVTRLLDETRRVTHAIFIGVVALVVVASLAKLDVSRAYLVGLLVLGNVFLVSERFAARRIFARRRSGGASMKRVLVVGTSTEAVALHQMFKVEKHLGYEAVAFVDDDLGASPEIDGIPVFRDIEDLVPLADATSAQGVVIAATALSLERSNHLVRELSEAGLHVEITWPLRDIASHRLTVRPLGRFPVAYVEPVARYGWRRVAKRTFDLLVAGTGLIVVSPVLAAAAIAVKLTSPGPVLFRQTRVGQYARPFEVLKLRTMVLDAEARLAALGELNEADGPMFKMAHDPRITRVGGFLRRTSLDELPQLWNVARGQMSLVGPRPALPSEMVEWDSELYNRLRVKPGITGMWQVNGRSGSSFADYQRLDLYYVDNWSILVDVGILAKTLPAVLSSRGAM</sequence>
<evidence type="ECO:0000256" key="1">
    <source>
        <dbReference type="ARBA" id="ARBA00004141"/>
    </source>
</evidence>
<evidence type="ECO:0000313" key="9">
    <source>
        <dbReference type="EMBL" id="CCM64707.1"/>
    </source>
</evidence>
<feature type="transmembrane region" description="Helical" evidence="7">
    <location>
        <begin position="69"/>
        <end position="86"/>
    </location>
</feature>
<evidence type="ECO:0000256" key="3">
    <source>
        <dbReference type="ARBA" id="ARBA00022679"/>
    </source>
</evidence>
<name>R4Z6P4_9ACTN</name>
<keyword evidence="6 7" id="KW-0472">Membrane</keyword>
<protein>
    <submittedName>
        <fullName evidence="9">Putative UDP-galactose phosphate transferase (WeeH) (Modular protein)</fullName>
    </submittedName>
</protein>
<keyword evidence="5 7" id="KW-1133">Transmembrane helix</keyword>
<comment type="subcellular location">
    <subcellularLocation>
        <location evidence="1">Membrane</location>
        <topology evidence="1">Multi-pass membrane protein</topology>
    </subcellularLocation>
</comment>
<proteinExistence type="inferred from homology"/>
<dbReference type="RefSeq" id="WP_012228968.1">
    <property type="nucleotide sequence ID" value="NZ_HG422565.1"/>
</dbReference>
<dbReference type="SUPFAM" id="SSF51735">
    <property type="entry name" value="NAD(P)-binding Rossmann-fold domains"/>
    <property type="match status" value="1"/>
</dbReference>
<evidence type="ECO:0000313" key="10">
    <source>
        <dbReference type="Proteomes" id="UP000018291"/>
    </source>
</evidence>
<feature type="domain" description="Bacterial sugar transferase" evidence="8">
    <location>
        <begin position="298"/>
        <end position="485"/>
    </location>
</feature>
<dbReference type="Pfam" id="PF02397">
    <property type="entry name" value="Bac_transf"/>
    <property type="match status" value="1"/>
</dbReference>
<comment type="caution">
    <text evidence="9">The sequence shown here is derived from an EMBL/GenBank/DDBJ whole genome shotgun (WGS) entry which is preliminary data.</text>
</comment>
<gene>
    <name evidence="9" type="ORF">BN381_450018</name>
</gene>
<keyword evidence="4 7" id="KW-0812">Transmembrane</keyword>
<evidence type="ECO:0000256" key="7">
    <source>
        <dbReference type="SAM" id="Phobius"/>
    </source>
</evidence>
<feature type="transmembrane region" description="Helical" evidence="7">
    <location>
        <begin position="106"/>
        <end position="124"/>
    </location>
</feature>